<sequence length="72" mass="8372">MNRLKCSLSRRKDLLNKQLAENPQIEQRVQESRAHISSSNELATIEDEIRKLQEKENEPKKKPDFVANNGKV</sequence>
<dbReference type="EMBL" id="RCHU02000003">
    <property type="protein sequence ID" value="KAL3598912.1"/>
    <property type="molecule type" value="Genomic_DNA"/>
</dbReference>
<accession>A0ACC4CMR1</accession>
<protein>
    <submittedName>
        <fullName evidence="1">Uncharacterized protein</fullName>
    </submittedName>
</protein>
<proteinExistence type="predicted"/>
<organism evidence="1 2">
    <name type="scientific">Populus alba</name>
    <name type="common">White poplar</name>
    <dbReference type="NCBI Taxonomy" id="43335"/>
    <lineage>
        <taxon>Eukaryota</taxon>
        <taxon>Viridiplantae</taxon>
        <taxon>Streptophyta</taxon>
        <taxon>Embryophyta</taxon>
        <taxon>Tracheophyta</taxon>
        <taxon>Spermatophyta</taxon>
        <taxon>Magnoliopsida</taxon>
        <taxon>eudicotyledons</taxon>
        <taxon>Gunneridae</taxon>
        <taxon>Pentapetalae</taxon>
        <taxon>rosids</taxon>
        <taxon>fabids</taxon>
        <taxon>Malpighiales</taxon>
        <taxon>Salicaceae</taxon>
        <taxon>Saliceae</taxon>
        <taxon>Populus</taxon>
    </lineage>
</organism>
<evidence type="ECO:0000313" key="2">
    <source>
        <dbReference type="Proteomes" id="UP000309997"/>
    </source>
</evidence>
<name>A0ACC4CMR1_POPAL</name>
<comment type="caution">
    <text evidence="1">The sequence shown here is derived from an EMBL/GenBank/DDBJ whole genome shotgun (WGS) entry which is preliminary data.</text>
</comment>
<evidence type="ECO:0000313" key="1">
    <source>
        <dbReference type="EMBL" id="KAL3598912.1"/>
    </source>
</evidence>
<reference evidence="1 2" key="1">
    <citation type="journal article" date="2024" name="Plant Biotechnol. J.">
        <title>Genome and CRISPR/Cas9 system of a widespread forest tree (Populus alba) in the world.</title>
        <authorList>
            <person name="Liu Y.J."/>
            <person name="Jiang P.F."/>
            <person name="Han X.M."/>
            <person name="Li X.Y."/>
            <person name="Wang H.M."/>
            <person name="Wang Y.J."/>
            <person name="Wang X.X."/>
            <person name="Zeng Q.Y."/>
        </authorList>
    </citation>
    <scope>NUCLEOTIDE SEQUENCE [LARGE SCALE GENOMIC DNA]</scope>
    <source>
        <strain evidence="2">cv. PAL-ZL1</strain>
    </source>
</reference>
<dbReference type="Proteomes" id="UP000309997">
    <property type="component" value="Unassembled WGS sequence"/>
</dbReference>
<keyword evidence="2" id="KW-1185">Reference proteome</keyword>
<gene>
    <name evidence="1" type="ORF">D5086_006830</name>
</gene>